<keyword evidence="2" id="KW-0812">Transmembrane</keyword>
<feature type="compositionally biased region" description="Pro residues" evidence="1">
    <location>
        <begin position="17"/>
        <end position="27"/>
    </location>
</feature>
<protein>
    <recommendedName>
        <fullName evidence="5">Secreted protein</fullName>
    </recommendedName>
</protein>
<feature type="compositionally biased region" description="Low complexity" evidence="1">
    <location>
        <begin position="1"/>
        <end position="16"/>
    </location>
</feature>
<evidence type="ECO:0000256" key="1">
    <source>
        <dbReference type="SAM" id="MobiDB-lite"/>
    </source>
</evidence>
<gene>
    <name evidence="3" type="ORF">HUT08_10505</name>
</gene>
<keyword evidence="4" id="KW-1185">Reference proteome</keyword>
<dbReference type="Proteomes" id="UP000509303">
    <property type="component" value="Chromosome"/>
</dbReference>
<feature type="transmembrane region" description="Helical" evidence="2">
    <location>
        <begin position="223"/>
        <end position="241"/>
    </location>
</feature>
<keyword evidence="2" id="KW-1133">Transmembrane helix</keyword>
<organism evidence="3 4">
    <name type="scientific">Streptomyces buecherae</name>
    <dbReference type="NCBI Taxonomy" id="2763006"/>
    <lineage>
        <taxon>Bacteria</taxon>
        <taxon>Bacillati</taxon>
        <taxon>Actinomycetota</taxon>
        <taxon>Actinomycetes</taxon>
        <taxon>Kitasatosporales</taxon>
        <taxon>Streptomycetaceae</taxon>
        <taxon>Streptomyces</taxon>
    </lineage>
</organism>
<reference evidence="3 4" key="1">
    <citation type="submission" date="2020-06" db="EMBL/GenBank/DDBJ databases">
        <title>Genome mining for natural products.</title>
        <authorList>
            <person name="Zhang B."/>
            <person name="Shi J."/>
            <person name="Ge H."/>
        </authorList>
    </citation>
    <scope>NUCLEOTIDE SEQUENCE [LARGE SCALE GENOMIC DNA]</scope>
    <source>
        <strain evidence="3 4">NA00687</strain>
    </source>
</reference>
<proteinExistence type="predicted"/>
<dbReference type="AlphaFoldDB" id="A0A7H8NIL9"/>
<accession>A0A7H8NIL9</accession>
<dbReference type="EMBL" id="CP054929">
    <property type="protein sequence ID" value="QKW54409.1"/>
    <property type="molecule type" value="Genomic_DNA"/>
</dbReference>
<evidence type="ECO:0008006" key="5">
    <source>
        <dbReference type="Google" id="ProtNLM"/>
    </source>
</evidence>
<evidence type="ECO:0000313" key="3">
    <source>
        <dbReference type="EMBL" id="QKW54409.1"/>
    </source>
</evidence>
<keyword evidence="2" id="KW-0472">Membrane</keyword>
<name>A0A7H8NIL9_9ACTN</name>
<feature type="region of interest" description="Disordered" evidence="1">
    <location>
        <begin position="1"/>
        <end position="33"/>
    </location>
</feature>
<feature type="transmembrane region" description="Helical" evidence="2">
    <location>
        <begin position="253"/>
        <end position="274"/>
    </location>
</feature>
<evidence type="ECO:0000313" key="4">
    <source>
        <dbReference type="Proteomes" id="UP000509303"/>
    </source>
</evidence>
<feature type="transmembrane region" description="Helical" evidence="2">
    <location>
        <begin position="53"/>
        <end position="73"/>
    </location>
</feature>
<sequence>MAPTTAPERPAASPTRPTTPTPAPPVEPAARRPAWREGLDTLRAAAVTEPGRLRAIGAVLAALVVLFGALAAWQVDERGDAADAVTGRSQPLSSDAAEIYRSLAAADATAASAFLVEGPEPPALREDFDRDLAHASKLLVKAAASSGGSGAARAQIDRLVRDLPRYTGLVESARANNRQGLPLGGAYLRHANALMSTELLPAADELYRTQSDQLTADYAEARAWPRVAFGAGVLALAALAWAQHRTYRRTNRVFNLGLLAATAATAAALLWLVVGHAVVRSGLGESDRHGARSLRVLGEARIAVLQARGNENLVLVARGAVVRESPPEKGQDAYEVGYDERMRALLGTAPAADAPDAEAGGLLGRAQRLANDASGRGPVGEAIRAAREWRHRHEGARQANEEGAYDAALEMVTGARGSTGESFEQVDAALTRAIAHEQREFERAADDGRGLVAELPVGAGALALVGAVSTVLGVGRRLSEYR</sequence>
<evidence type="ECO:0000256" key="2">
    <source>
        <dbReference type="SAM" id="Phobius"/>
    </source>
</evidence>